<name>A0A6J7QW27_9ZZZZ</name>
<protein>
    <submittedName>
        <fullName evidence="3">Unannotated protein</fullName>
    </submittedName>
</protein>
<dbReference type="EMBL" id="CAFBPM010000008">
    <property type="protein sequence ID" value="CAB5021958.1"/>
    <property type="molecule type" value="Genomic_DNA"/>
</dbReference>
<dbReference type="EMBL" id="CAFBLT010000001">
    <property type="protein sequence ID" value="CAB4876541.1"/>
    <property type="molecule type" value="Genomic_DNA"/>
</dbReference>
<organism evidence="3">
    <name type="scientific">freshwater metagenome</name>
    <dbReference type="NCBI Taxonomy" id="449393"/>
    <lineage>
        <taxon>unclassified sequences</taxon>
        <taxon>metagenomes</taxon>
        <taxon>ecological metagenomes</taxon>
    </lineage>
</organism>
<sequence length="206" mass="22086">MGFYNEQIVPRLVMCACGNAGLERWRVEVNSGLSGSVVEIGFGSGLNVPFYPPAVDIVYAVEPAALAKKLAAKRVAASSTPIEHIGLDGQAIPLGDESCDSALCTFTLCTVPNPGQALREISRVLRPGGSFHFLEHGIAPDEKVATWQQRLDPFERVLADGCELTRDPLALVSAAGFEITSSTQRYGKGPKPWSYFTLGVAQKPSH</sequence>
<gene>
    <name evidence="2" type="ORF">UFOPK3427_01167</name>
    <name evidence="3" type="ORF">UFOPK4112_00974</name>
</gene>
<feature type="domain" description="Methyltransferase type 11" evidence="1">
    <location>
        <begin position="38"/>
        <end position="132"/>
    </location>
</feature>
<evidence type="ECO:0000313" key="2">
    <source>
        <dbReference type="EMBL" id="CAB4876541.1"/>
    </source>
</evidence>
<dbReference type="GO" id="GO:0008757">
    <property type="term" value="F:S-adenosylmethionine-dependent methyltransferase activity"/>
    <property type="evidence" value="ECO:0007669"/>
    <property type="project" value="InterPro"/>
</dbReference>
<dbReference type="PANTHER" id="PTHR45036">
    <property type="entry name" value="METHYLTRANSFERASE LIKE 7B"/>
    <property type="match status" value="1"/>
</dbReference>
<dbReference type="SUPFAM" id="SSF53335">
    <property type="entry name" value="S-adenosyl-L-methionine-dependent methyltransferases"/>
    <property type="match status" value="1"/>
</dbReference>
<reference evidence="3" key="1">
    <citation type="submission" date="2020-05" db="EMBL/GenBank/DDBJ databases">
        <authorList>
            <person name="Chiriac C."/>
            <person name="Salcher M."/>
            <person name="Ghai R."/>
            <person name="Kavagutti S V."/>
        </authorList>
    </citation>
    <scope>NUCLEOTIDE SEQUENCE</scope>
</reference>
<dbReference type="PANTHER" id="PTHR45036:SF1">
    <property type="entry name" value="METHYLTRANSFERASE LIKE 7A"/>
    <property type="match status" value="1"/>
</dbReference>
<accession>A0A6J7QW27</accession>
<dbReference type="InterPro" id="IPR052356">
    <property type="entry name" value="Thiol_S-MT"/>
</dbReference>
<dbReference type="Gene3D" id="3.40.50.150">
    <property type="entry name" value="Vaccinia Virus protein VP39"/>
    <property type="match status" value="1"/>
</dbReference>
<dbReference type="Pfam" id="PF08241">
    <property type="entry name" value="Methyltransf_11"/>
    <property type="match status" value="1"/>
</dbReference>
<dbReference type="CDD" id="cd02440">
    <property type="entry name" value="AdoMet_MTases"/>
    <property type="match status" value="1"/>
</dbReference>
<dbReference type="InterPro" id="IPR029063">
    <property type="entry name" value="SAM-dependent_MTases_sf"/>
</dbReference>
<proteinExistence type="predicted"/>
<evidence type="ECO:0000313" key="3">
    <source>
        <dbReference type="EMBL" id="CAB5021958.1"/>
    </source>
</evidence>
<evidence type="ECO:0000259" key="1">
    <source>
        <dbReference type="Pfam" id="PF08241"/>
    </source>
</evidence>
<dbReference type="AlphaFoldDB" id="A0A6J7QW27"/>
<dbReference type="InterPro" id="IPR013216">
    <property type="entry name" value="Methyltransf_11"/>
</dbReference>